<evidence type="ECO:0000313" key="1">
    <source>
        <dbReference type="EMBL" id="KAK1141074.1"/>
    </source>
</evidence>
<keyword evidence="2" id="KW-1185">Reference proteome</keyword>
<name>A0ACC3ATH3_9EURO</name>
<accession>A0ACC3ATH3</accession>
<protein>
    <submittedName>
        <fullName evidence="1">Uncharacterized protein</fullName>
    </submittedName>
</protein>
<comment type="caution">
    <text evidence="1">The sequence shown here is derived from an EMBL/GenBank/DDBJ whole genome shotgun (WGS) entry which is preliminary data.</text>
</comment>
<organism evidence="1 2">
    <name type="scientific">Aspergillus melleus</name>
    <dbReference type="NCBI Taxonomy" id="138277"/>
    <lineage>
        <taxon>Eukaryota</taxon>
        <taxon>Fungi</taxon>
        <taxon>Dikarya</taxon>
        <taxon>Ascomycota</taxon>
        <taxon>Pezizomycotina</taxon>
        <taxon>Eurotiomycetes</taxon>
        <taxon>Eurotiomycetidae</taxon>
        <taxon>Eurotiales</taxon>
        <taxon>Aspergillaceae</taxon>
        <taxon>Aspergillus</taxon>
        <taxon>Aspergillus subgen. Circumdati</taxon>
    </lineage>
</organism>
<sequence length="218" mass="23489">MSDIQTIAFFGASTGVGIAALKHTLLSGTRGVALCRDSSKLSAIFPDEPNLTIVEGNAHDVEAVSRCLRREDGQLVDAVITSIGAKPVRNRMSLTLDDPEVCQEGMKTLLEALNRLCSNRVSGSPYIVACSGLGTSRFGRDYPLVTLPLYGYLLGVPAADKRAMEDLLMVSKETFTIVRVSILVNGVTTKRVRVGLEKLSDTASRGRIRGCGLLRTLY</sequence>
<evidence type="ECO:0000313" key="2">
    <source>
        <dbReference type="Proteomes" id="UP001177260"/>
    </source>
</evidence>
<proteinExistence type="predicted"/>
<dbReference type="Proteomes" id="UP001177260">
    <property type="component" value="Unassembled WGS sequence"/>
</dbReference>
<reference evidence="1 2" key="1">
    <citation type="journal article" date="2023" name="ACS Omega">
        <title>Identification of the Neoaspergillic Acid Biosynthesis Gene Cluster by Establishing an In Vitro CRISPR-Ribonucleoprotein Genetic System in Aspergillus melleus.</title>
        <authorList>
            <person name="Yuan B."/>
            <person name="Grau M.F."/>
            <person name="Murata R.M."/>
            <person name="Torok T."/>
            <person name="Venkateswaran K."/>
            <person name="Stajich J.E."/>
            <person name="Wang C.C.C."/>
        </authorList>
    </citation>
    <scope>NUCLEOTIDE SEQUENCE [LARGE SCALE GENOMIC DNA]</scope>
    <source>
        <strain evidence="1 2">IMV 1140</strain>
    </source>
</reference>
<gene>
    <name evidence="1" type="ORF">N8T08_009648</name>
</gene>
<dbReference type="EMBL" id="JAOPJF010000070">
    <property type="protein sequence ID" value="KAK1141074.1"/>
    <property type="molecule type" value="Genomic_DNA"/>
</dbReference>